<keyword evidence="2" id="KW-0547">Nucleotide-binding</keyword>
<accession>A0ABU5QVU9</accession>
<dbReference type="GO" id="GO:0005524">
    <property type="term" value="F:ATP binding"/>
    <property type="evidence" value="ECO:0007669"/>
    <property type="project" value="UniProtKB-KW"/>
</dbReference>
<dbReference type="RefSeq" id="WP_323253690.1">
    <property type="nucleotide sequence ID" value="NZ_JAYFUL010000070.1"/>
</dbReference>
<dbReference type="InterPro" id="IPR038461">
    <property type="entry name" value="Schlafen_AlbA_2_dom_sf"/>
</dbReference>
<dbReference type="PANTHER" id="PTHR30595:SF6">
    <property type="entry name" value="SCHLAFEN ALBA-2 DOMAIN-CONTAINING PROTEIN"/>
    <property type="match status" value="1"/>
</dbReference>
<sequence>MTEKQLFEILKQKESTTLEFKSRIDSPYKIARTLAAFANTSGGQLIIGVNDDKSIKGCSEIEEMTKVIYAASELVVPPIDIVYSSVKVEGKHNIMIVNITEAVNKPHESIDEHEHRTVYVRANDETTPVTKEMTQVMIKAGDKDINKQILEQPNVKYLITYLKKNTKITAKEYAKLVNISAYRATKLLEALTYESILLMLSRQKPTQFVLRKW</sequence>
<evidence type="ECO:0000313" key="3">
    <source>
        <dbReference type="Proteomes" id="UP001304671"/>
    </source>
</evidence>
<gene>
    <name evidence="2" type="ORF">VB264_23720</name>
</gene>
<dbReference type="InterPro" id="IPR007421">
    <property type="entry name" value="Schlafen_AlbA_2_dom"/>
</dbReference>
<keyword evidence="2" id="KW-0067">ATP-binding</keyword>
<dbReference type="Proteomes" id="UP001304671">
    <property type="component" value="Unassembled WGS sequence"/>
</dbReference>
<comment type="caution">
    <text evidence="2">The sequence shown here is derived from an EMBL/GenBank/DDBJ whole genome shotgun (WGS) entry which is preliminary data.</text>
</comment>
<reference evidence="2 3" key="1">
    <citation type="submission" date="2023-12" db="EMBL/GenBank/DDBJ databases">
        <title>Novel species of the genus Arcicella isolated from rivers.</title>
        <authorList>
            <person name="Lu H."/>
        </authorList>
    </citation>
    <scope>NUCLEOTIDE SEQUENCE [LARGE SCALE GENOMIC DNA]</scope>
    <source>
        <strain evidence="2 3">LMG 21963</strain>
    </source>
</reference>
<protein>
    <submittedName>
        <fullName evidence="2">ATP-binding protein</fullName>
    </submittedName>
</protein>
<proteinExistence type="predicted"/>
<name>A0ABU5QVU9_9BACT</name>
<dbReference type="PANTHER" id="PTHR30595">
    <property type="entry name" value="GLPR-RELATED TRANSCRIPTIONAL REPRESSOR"/>
    <property type="match status" value="1"/>
</dbReference>
<keyword evidence="3" id="KW-1185">Reference proteome</keyword>
<organism evidence="2 3">
    <name type="scientific">Arcicella aquatica</name>
    <dbReference type="NCBI Taxonomy" id="217141"/>
    <lineage>
        <taxon>Bacteria</taxon>
        <taxon>Pseudomonadati</taxon>
        <taxon>Bacteroidota</taxon>
        <taxon>Cytophagia</taxon>
        <taxon>Cytophagales</taxon>
        <taxon>Flectobacillaceae</taxon>
        <taxon>Arcicella</taxon>
    </lineage>
</organism>
<dbReference type="Pfam" id="PF04326">
    <property type="entry name" value="SLFN_AlbA_2"/>
    <property type="match status" value="1"/>
</dbReference>
<dbReference type="EMBL" id="JAYFUL010000070">
    <property type="protein sequence ID" value="MEA5260829.1"/>
    <property type="molecule type" value="Genomic_DNA"/>
</dbReference>
<feature type="domain" description="Schlafen AlbA-2" evidence="1">
    <location>
        <begin position="14"/>
        <end position="129"/>
    </location>
</feature>
<dbReference type="Gene3D" id="3.30.950.30">
    <property type="entry name" value="Schlafen, AAA domain"/>
    <property type="match status" value="1"/>
</dbReference>
<evidence type="ECO:0000313" key="2">
    <source>
        <dbReference type="EMBL" id="MEA5260829.1"/>
    </source>
</evidence>
<evidence type="ECO:0000259" key="1">
    <source>
        <dbReference type="Pfam" id="PF04326"/>
    </source>
</evidence>